<keyword evidence="4" id="KW-1185">Reference proteome</keyword>
<dbReference type="OrthoDB" id="79081at2759"/>
<evidence type="ECO:0000313" key="3">
    <source>
        <dbReference type="EMBL" id="KAF0735811.1"/>
    </source>
</evidence>
<dbReference type="AlphaFoldDB" id="A0A6G0X759"/>
<organism evidence="3 4">
    <name type="scientific">Aphanomyces euteiches</name>
    <dbReference type="NCBI Taxonomy" id="100861"/>
    <lineage>
        <taxon>Eukaryota</taxon>
        <taxon>Sar</taxon>
        <taxon>Stramenopiles</taxon>
        <taxon>Oomycota</taxon>
        <taxon>Saprolegniomycetes</taxon>
        <taxon>Saprolegniales</taxon>
        <taxon>Verrucalvaceae</taxon>
        <taxon>Aphanomyces</taxon>
    </lineage>
</organism>
<sequence length="257" mass="29491">MAFEGIRRHSTSGMLTQADILRVQNQVLEAKVLELTEELTKTQYELRLERVNYRHLHKKSLSLQNQLEAQGNLILDLEQRLATANAQLHAQPEPTTLQPLCDEHLNMLHEDIAMYQARCSLYEDAIRELWRTYVMPKTDDEPPIVEKKLQDDDDSDDTMSMDSDCEGQEEEEVPSWMLMEHLCAAISESVEMHQEYLAAISDMEEQLAYDSQQHWNMTKTTTDDDEEPSSSSLEADDSAFTEIISDLHRLLSVAACS</sequence>
<feature type="compositionally biased region" description="Acidic residues" evidence="2">
    <location>
        <begin position="151"/>
        <end position="164"/>
    </location>
</feature>
<feature type="region of interest" description="Disordered" evidence="2">
    <location>
        <begin position="140"/>
        <end position="164"/>
    </location>
</feature>
<name>A0A6G0X759_9STRA</name>
<evidence type="ECO:0000256" key="2">
    <source>
        <dbReference type="SAM" id="MobiDB-lite"/>
    </source>
</evidence>
<evidence type="ECO:0000313" key="4">
    <source>
        <dbReference type="Proteomes" id="UP000481153"/>
    </source>
</evidence>
<gene>
    <name evidence="3" type="ORF">Ae201684_007816</name>
</gene>
<feature type="compositionally biased region" description="Basic and acidic residues" evidence="2">
    <location>
        <begin position="140"/>
        <end position="150"/>
    </location>
</feature>
<evidence type="ECO:0000256" key="1">
    <source>
        <dbReference type="SAM" id="Coils"/>
    </source>
</evidence>
<protein>
    <submittedName>
        <fullName evidence="3">Uncharacterized protein</fullName>
    </submittedName>
</protein>
<feature type="coiled-coil region" evidence="1">
    <location>
        <begin position="18"/>
        <end position="87"/>
    </location>
</feature>
<reference evidence="3 4" key="1">
    <citation type="submission" date="2019-07" db="EMBL/GenBank/DDBJ databases">
        <title>Genomics analysis of Aphanomyces spp. identifies a new class of oomycete effector associated with host adaptation.</title>
        <authorList>
            <person name="Gaulin E."/>
        </authorList>
    </citation>
    <scope>NUCLEOTIDE SEQUENCE [LARGE SCALE GENOMIC DNA]</scope>
    <source>
        <strain evidence="3 4">ATCC 201684</strain>
    </source>
</reference>
<accession>A0A6G0X759</accession>
<dbReference type="Proteomes" id="UP000481153">
    <property type="component" value="Unassembled WGS sequence"/>
</dbReference>
<dbReference type="EMBL" id="VJMJ01000093">
    <property type="protein sequence ID" value="KAF0735811.1"/>
    <property type="molecule type" value="Genomic_DNA"/>
</dbReference>
<dbReference type="VEuPathDB" id="FungiDB:AeMF1_002070"/>
<proteinExistence type="predicted"/>
<comment type="caution">
    <text evidence="3">The sequence shown here is derived from an EMBL/GenBank/DDBJ whole genome shotgun (WGS) entry which is preliminary data.</text>
</comment>
<keyword evidence="1" id="KW-0175">Coiled coil</keyword>